<dbReference type="PANTHER" id="PTHR43096:SF52">
    <property type="entry name" value="DNAJ HOMOLOG 1, MITOCHONDRIAL-RELATED"/>
    <property type="match status" value="1"/>
</dbReference>
<dbReference type="EMBL" id="JAZDQV010000010">
    <property type="protein sequence ID" value="MEE1878161.1"/>
    <property type="molecule type" value="Genomic_DNA"/>
</dbReference>
<dbReference type="SUPFAM" id="SSF49493">
    <property type="entry name" value="HSP40/DnaJ peptide-binding domain"/>
    <property type="match status" value="2"/>
</dbReference>
<dbReference type="InterPro" id="IPR008971">
    <property type="entry name" value="HSP40/DnaJ_pept-bd"/>
</dbReference>
<dbReference type="PANTHER" id="PTHR43096">
    <property type="entry name" value="DNAJ HOMOLOG 1, MITOCHONDRIAL-RELATED"/>
    <property type="match status" value="1"/>
</dbReference>
<dbReference type="InterPro" id="IPR002939">
    <property type="entry name" value="DnaJ_C"/>
</dbReference>
<evidence type="ECO:0000256" key="1">
    <source>
        <dbReference type="ARBA" id="ARBA00023186"/>
    </source>
</evidence>
<evidence type="ECO:0000313" key="5">
    <source>
        <dbReference type="Proteomes" id="UP001343492"/>
    </source>
</evidence>
<dbReference type="CDD" id="cd06257">
    <property type="entry name" value="DnaJ"/>
    <property type="match status" value="1"/>
</dbReference>
<evidence type="ECO:0000313" key="4">
    <source>
        <dbReference type="EMBL" id="MEE1878161.1"/>
    </source>
</evidence>
<keyword evidence="1" id="KW-0143">Chaperone</keyword>
<accession>A0ABU7GIV5</accession>
<comment type="caution">
    <text evidence="4">The sequence shown here is derived from an EMBL/GenBank/DDBJ whole genome shotgun (WGS) entry which is preliminary data.</text>
</comment>
<feature type="region of interest" description="Disordered" evidence="2">
    <location>
        <begin position="126"/>
        <end position="146"/>
    </location>
</feature>
<dbReference type="InterPro" id="IPR018253">
    <property type="entry name" value="DnaJ_domain_CS"/>
</dbReference>
<dbReference type="InterPro" id="IPR001623">
    <property type="entry name" value="DnaJ_domain"/>
</dbReference>
<dbReference type="CDD" id="cd10747">
    <property type="entry name" value="DnaJ_C"/>
    <property type="match status" value="1"/>
</dbReference>
<keyword evidence="5" id="KW-1185">Reference proteome</keyword>
<dbReference type="Pfam" id="PF00226">
    <property type="entry name" value="DnaJ"/>
    <property type="match status" value="1"/>
</dbReference>
<dbReference type="SUPFAM" id="SSF46565">
    <property type="entry name" value="Chaperone J-domain"/>
    <property type="match status" value="1"/>
</dbReference>
<reference evidence="4 5" key="1">
    <citation type="submission" date="2024-01" db="EMBL/GenBank/DDBJ databases">
        <title>The genome sequence of Erythrobacteraceae sp. strain 1XM1-14.</title>
        <authorList>
            <person name="Liu Y."/>
        </authorList>
    </citation>
    <scope>NUCLEOTIDE SEQUENCE [LARGE SCALE GENOMIC DNA]</scope>
    <source>
        <strain evidence="4 5">1XM1-14</strain>
    </source>
</reference>
<name>A0ABU7GIV5_9SPHN</name>
<dbReference type="Gene3D" id="2.60.260.20">
    <property type="entry name" value="Urease metallochaperone UreE, N-terminal domain"/>
    <property type="match status" value="2"/>
</dbReference>
<dbReference type="PROSITE" id="PS50076">
    <property type="entry name" value="DNAJ_2"/>
    <property type="match status" value="1"/>
</dbReference>
<feature type="domain" description="J" evidence="3">
    <location>
        <begin position="3"/>
        <end position="68"/>
    </location>
</feature>
<dbReference type="PROSITE" id="PS00636">
    <property type="entry name" value="DNAJ_1"/>
    <property type="match status" value="1"/>
</dbReference>
<dbReference type="Proteomes" id="UP001343492">
    <property type="component" value="Unassembled WGS sequence"/>
</dbReference>
<dbReference type="Pfam" id="PF01556">
    <property type="entry name" value="DnaJ_C"/>
    <property type="match status" value="1"/>
</dbReference>
<gene>
    <name evidence="4" type="ORF">VRS74_10755</name>
</gene>
<dbReference type="RefSeq" id="WP_354145265.1">
    <property type="nucleotide sequence ID" value="NZ_JAZDQV010000010.1"/>
</dbReference>
<organism evidence="4 5">
    <name type="scientific">Altererythrobacter litoralis</name>
    <dbReference type="NCBI Taxonomy" id="3113904"/>
    <lineage>
        <taxon>Bacteria</taxon>
        <taxon>Pseudomonadati</taxon>
        <taxon>Pseudomonadota</taxon>
        <taxon>Alphaproteobacteria</taxon>
        <taxon>Sphingomonadales</taxon>
        <taxon>Erythrobacteraceae</taxon>
        <taxon>Altererythrobacter</taxon>
    </lineage>
</organism>
<dbReference type="SMART" id="SM00271">
    <property type="entry name" value="DnaJ"/>
    <property type="match status" value="1"/>
</dbReference>
<protein>
    <submittedName>
        <fullName evidence="4">DnaJ C-terminal domain-containing protein</fullName>
    </submittedName>
</protein>
<evidence type="ECO:0000259" key="3">
    <source>
        <dbReference type="PROSITE" id="PS50076"/>
    </source>
</evidence>
<feature type="compositionally biased region" description="Gly residues" evidence="2">
    <location>
        <begin position="126"/>
        <end position="136"/>
    </location>
</feature>
<sequence>MADPYQTLGVARTASEAEIKSAYRKLAKELHPDRNKDRPNAAERFSEVTKAYDLLSDKDKRAQYDRGEIDAEGNPANPFAGMGGGFRSGGVGQGGSFRAEDFQGFGNGDMDLSDLFEGLFGGGGGRRSSGMGGGFGSQRRPPPPQRGADIAYRLAVSFVDAAARRDQRITLADGKTIDLKLPAGVEDGTQMRLKGKGQQGPGGAGDGIVTVSVGGHPFYVRDGDNIRLDLPVTLDEALRGAQVKCPTVDGPVMLTIKPGTHGGTVMRLKGKGWTTRAGGRGDQMVTLEIQLPEDTEELAKRLEGWQDGSNPRASLGV</sequence>
<proteinExistence type="predicted"/>
<dbReference type="PRINTS" id="PR00625">
    <property type="entry name" value="JDOMAIN"/>
</dbReference>
<dbReference type="Gene3D" id="1.10.287.110">
    <property type="entry name" value="DnaJ domain"/>
    <property type="match status" value="1"/>
</dbReference>
<evidence type="ECO:0000256" key="2">
    <source>
        <dbReference type="SAM" id="MobiDB-lite"/>
    </source>
</evidence>
<dbReference type="InterPro" id="IPR036869">
    <property type="entry name" value="J_dom_sf"/>
</dbReference>